<accession>A0A382HXV7</accession>
<dbReference type="EMBL" id="UINC01064005">
    <property type="protein sequence ID" value="SVB92234.1"/>
    <property type="molecule type" value="Genomic_DNA"/>
</dbReference>
<dbReference type="AlphaFoldDB" id="A0A382HXV7"/>
<gene>
    <name evidence="1" type="ORF">METZ01_LOCUS245088</name>
</gene>
<sequence length="45" mass="4925">ILDIEWDHAEKNGGMTFMGETIKGVTRALTSVQNAVLYGSKAEKN</sequence>
<name>A0A382HXV7_9ZZZZ</name>
<feature type="non-terminal residue" evidence="1">
    <location>
        <position position="1"/>
    </location>
</feature>
<protein>
    <submittedName>
        <fullName evidence="1">Uncharacterized protein</fullName>
    </submittedName>
</protein>
<reference evidence="1" key="1">
    <citation type="submission" date="2018-05" db="EMBL/GenBank/DDBJ databases">
        <authorList>
            <person name="Lanie J.A."/>
            <person name="Ng W.-L."/>
            <person name="Kazmierczak K.M."/>
            <person name="Andrzejewski T.M."/>
            <person name="Davidsen T.M."/>
            <person name="Wayne K.J."/>
            <person name="Tettelin H."/>
            <person name="Glass J.I."/>
            <person name="Rusch D."/>
            <person name="Podicherti R."/>
            <person name="Tsui H.-C.T."/>
            <person name="Winkler M.E."/>
        </authorList>
    </citation>
    <scope>NUCLEOTIDE SEQUENCE</scope>
</reference>
<proteinExistence type="predicted"/>
<evidence type="ECO:0000313" key="1">
    <source>
        <dbReference type="EMBL" id="SVB92234.1"/>
    </source>
</evidence>
<organism evidence="1">
    <name type="scientific">marine metagenome</name>
    <dbReference type="NCBI Taxonomy" id="408172"/>
    <lineage>
        <taxon>unclassified sequences</taxon>
        <taxon>metagenomes</taxon>
        <taxon>ecological metagenomes</taxon>
    </lineage>
</organism>